<proteinExistence type="predicted"/>
<keyword evidence="1" id="KW-0812">Transmembrane</keyword>
<gene>
    <name evidence="3" type="ORF">H8E79_01640</name>
</gene>
<feature type="domain" description="TRASH" evidence="2">
    <location>
        <begin position="53"/>
        <end position="90"/>
    </location>
</feature>
<organism evidence="3 4">
    <name type="scientific">Candidatus Desulfatifera sulfidica</name>
    <dbReference type="NCBI Taxonomy" id="2841691"/>
    <lineage>
        <taxon>Bacteria</taxon>
        <taxon>Pseudomonadati</taxon>
        <taxon>Thermodesulfobacteriota</taxon>
        <taxon>Desulfobulbia</taxon>
        <taxon>Desulfobulbales</taxon>
        <taxon>Desulfobulbaceae</taxon>
        <taxon>Candidatus Desulfatifera</taxon>
    </lineage>
</organism>
<name>A0A8J6N8B5_9BACT</name>
<dbReference type="InterPro" id="IPR011017">
    <property type="entry name" value="TRASH_dom"/>
</dbReference>
<reference evidence="3 4" key="1">
    <citation type="submission" date="2020-08" db="EMBL/GenBank/DDBJ databases">
        <title>Bridging the membrane lipid divide: bacteria of the FCB group superphylum have the potential to synthesize archaeal ether lipids.</title>
        <authorList>
            <person name="Villanueva L."/>
            <person name="Von Meijenfeldt F.A.B."/>
            <person name="Westbye A.B."/>
            <person name="Yadav S."/>
            <person name="Hopmans E.C."/>
            <person name="Dutilh B.E."/>
            <person name="Sinninghe Damste J.S."/>
        </authorList>
    </citation>
    <scope>NUCLEOTIDE SEQUENCE [LARGE SCALE GENOMIC DNA]</scope>
    <source>
        <strain evidence="3">NIOZ-UU81</strain>
    </source>
</reference>
<evidence type="ECO:0000256" key="1">
    <source>
        <dbReference type="SAM" id="Phobius"/>
    </source>
</evidence>
<evidence type="ECO:0000313" key="4">
    <source>
        <dbReference type="Proteomes" id="UP000599024"/>
    </source>
</evidence>
<feature type="transmembrane region" description="Helical" evidence="1">
    <location>
        <begin position="6"/>
        <end position="24"/>
    </location>
</feature>
<comment type="caution">
    <text evidence="3">The sequence shown here is derived from an EMBL/GenBank/DDBJ whole genome shotgun (WGS) entry which is preliminary data.</text>
</comment>
<accession>A0A8J6N8B5</accession>
<sequence length="94" mass="10929">MHPIKLVLIAILIYIGYRLLISQFRNKSDKNDSKVENQKDDQATDIIDTLEEDPVCHSLVPRAQAVRLHHDNKLLYFCSDKCCRKFLDQQGEQS</sequence>
<dbReference type="EMBL" id="JACNLK010000019">
    <property type="protein sequence ID" value="MBC8207856.1"/>
    <property type="molecule type" value="Genomic_DNA"/>
</dbReference>
<protein>
    <submittedName>
        <fullName evidence="3">YHS domain-containing protein</fullName>
    </submittedName>
</protein>
<dbReference type="AlphaFoldDB" id="A0A8J6N8B5"/>
<dbReference type="Proteomes" id="UP000599024">
    <property type="component" value="Unassembled WGS sequence"/>
</dbReference>
<keyword evidence="1" id="KW-0472">Membrane</keyword>
<keyword evidence="1" id="KW-1133">Transmembrane helix</keyword>
<evidence type="ECO:0000313" key="3">
    <source>
        <dbReference type="EMBL" id="MBC8207856.1"/>
    </source>
</evidence>
<dbReference type="SMART" id="SM00746">
    <property type="entry name" value="TRASH"/>
    <property type="match status" value="1"/>
</dbReference>
<evidence type="ECO:0000259" key="2">
    <source>
        <dbReference type="SMART" id="SM00746"/>
    </source>
</evidence>